<reference evidence="2 3" key="1">
    <citation type="journal article" date="2011" name="J. Microbiol.">
        <title>Gramella jeungdoensis sp. nov., isolated from a solar saltern in Korea.</title>
        <authorList>
            <person name="Joung Y."/>
            <person name="Kim H."/>
            <person name="Jang T."/>
            <person name="Ahn T.S."/>
            <person name="Joh K."/>
        </authorList>
    </citation>
    <scope>NUCLEOTIDE SEQUENCE [LARGE SCALE GENOMIC DNA]</scope>
    <source>
        <strain evidence="2 3">KCTC 23123</strain>
    </source>
</reference>
<feature type="signal peptide" evidence="1">
    <location>
        <begin position="1"/>
        <end position="21"/>
    </location>
</feature>
<organism evidence="2 3">
    <name type="scientific">Gramella jeungdoensis</name>
    <dbReference type="NCBI Taxonomy" id="708091"/>
    <lineage>
        <taxon>Bacteria</taxon>
        <taxon>Pseudomonadati</taxon>
        <taxon>Bacteroidota</taxon>
        <taxon>Flavobacteriia</taxon>
        <taxon>Flavobacteriales</taxon>
        <taxon>Flavobacteriaceae</taxon>
        <taxon>Christiangramia</taxon>
    </lineage>
</organism>
<name>A0A4Y8AVI4_9FLAO</name>
<evidence type="ECO:0000256" key="1">
    <source>
        <dbReference type="SAM" id="SignalP"/>
    </source>
</evidence>
<keyword evidence="3" id="KW-1185">Reference proteome</keyword>
<feature type="chain" id="PRO_5021246925" description="DUF4136 domain-containing protein" evidence="1">
    <location>
        <begin position="22"/>
        <end position="210"/>
    </location>
</feature>
<protein>
    <recommendedName>
        <fullName evidence="4">DUF4136 domain-containing protein</fullName>
    </recommendedName>
</protein>
<dbReference type="PROSITE" id="PS51257">
    <property type="entry name" value="PROKAR_LIPOPROTEIN"/>
    <property type="match status" value="1"/>
</dbReference>
<evidence type="ECO:0008006" key="4">
    <source>
        <dbReference type="Google" id="ProtNLM"/>
    </source>
</evidence>
<dbReference type="RefSeq" id="WP_134247726.1">
    <property type="nucleotide sequence ID" value="NZ_SNQI01000002.1"/>
</dbReference>
<dbReference type="EMBL" id="SNQI01000002">
    <property type="protein sequence ID" value="TEW75356.1"/>
    <property type="molecule type" value="Genomic_DNA"/>
</dbReference>
<sequence>MKKLVIIIVLIVLTGCSSTQFVDSWKNPETTSFNPKKALVVGITDNLTARKIFEEDFKDALILRNINAVESTTVLSEGFTSSKKSEEEINEMIQKISNDGFDAVVITVVKGVEKQKSYYENYPRVGFGWSRFGRYYYWYQDIYYTPRYYETYNVYHIETSIYNLNGAENKSLIWVGSFKVVDPQTISVTVKDYVDRIINQLETEQLIRKR</sequence>
<evidence type="ECO:0000313" key="3">
    <source>
        <dbReference type="Proteomes" id="UP000298517"/>
    </source>
</evidence>
<dbReference type="AlphaFoldDB" id="A0A4Y8AVI4"/>
<evidence type="ECO:0000313" key="2">
    <source>
        <dbReference type="EMBL" id="TEW75356.1"/>
    </source>
</evidence>
<accession>A0A4Y8AVI4</accession>
<dbReference type="Proteomes" id="UP000298517">
    <property type="component" value="Unassembled WGS sequence"/>
</dbReference>
<keyword evidence="1" id="KW-0732">Signal</keyword>
<comment type="caution">
    <text evidence="2">The sequence shown here is derived from an EMBL/GenBank/DDBJ whole genome shotgun (WGS) entry which is preliminary data.</text>
</comment>
<dbReference type="OrthoDB" id="6077795at2"/>
<gene>
    <name evidence="2" type="ORF">E2488_07545</name>
</gene>
<proteinExistence type="predicted"/>